<dbReference type="InterPro" id="IPR012132">
    <property type="entry name" value="GMC_OxRdtase"/>
</dbReference>
<sequence length="576" mass="62126">MARSLLLLQGLVALTAVVSAAPTNLTKPVDYVIVGAGPAGFVVAERLTKNPKITVTLLEAGPDESTNPLVTTPARFFSSQEWFWNYSTQPEPNLGGLTPNLWQGRILGGGSGVNAMLYCRGSSSVFDEWAELSGNPGLAWESLVEDFKETTHYMSDPAEDYDQVLDLNAFGNGPLEVSRGQELVSFDVPFANTLKSTLDLDETDMVSGHGIGVSLGLETIRVSNRTRDYAVNAYGYQMAGRPNFRVIHDAWVQRIGFTGNTATNVTYTDTQTNEVHVIEAQEIIVAAGAINSPQLLMLSGVGPEDTLSALDIPVVANIPEIGSNLYDHHYAVMEYQTVDGVETAWQWSENATGAAVAQAEYANGSGPLGRNNGDVFGALRLPDSVFEAVNSSFHLEVPKDRPHVIYEYASTPFLQPAPNVSILAAFAAVVQPEATGFVTIDSSDYRDDPVIHSNYFGSAGDKAAITYGYKQLREIMQSESLSSFIVDEIFPGKNVTSDEDVWKAIQQSAQSWHHALGTVALGTVLDSNWRIKGLNGIRVIGSPAIPRPPTCAIQAHVYAVANRAARDIVEEDGVGL</sequence>
<dbReference type="AlphaFoldDB" id="A0A5N5D341"/>
<evidence type="ECO:0000313" key="8">
    <source>
        <dbReference type="Proteomes" id="UP000325902"/>
    </source>
</evidence>
<accession>A0A5N5D341</accession>
<dbReference type="EMBL" id="VCHE01000085">
    <property type="protein sequence ID" value="KAB2572113.1"/>
    <property type="molecule type" value="Genomic_DNA"/>
</dbReference>
<dbReference type="InterPro" id="IPR007867">
    <property type="entry name" value="GMC_OxRtase_C"/>
</dbReference>
<dbReference type="OrthoDB" id="269227at2759"/>
<dbReference type="Proteomes" id="UP000325902">
    <property type="component" value="Unassembled WGS sequence"/>
</dbReference>
<reference evidence="7 8" key="1">
    <citation type="journal article" date="2019" name="Sci. Rep.">
        <title>A multi-omics analysis of the grapevine pathogen Lasiodiplodia theobromae reveals that temperature affects the expression of virulence- and pathogenicity-related genes.</title>
        <authorList>
            <person name="Felix C."/>
            <person name="Meneses R."/>
            <person name="Goncalves M.F.M."/>
            <person name="Tilleman L."/>
            <person name="Duarte A.S."/>
            <person name="Jorrin-Novo J.V."/>
            <person name="Van de Peer Y."/>
            <person name="Deforce D."/>
            <person name="Van Nieuwerburgh F."/>
            <person name="Esteves A.C."/>
            <person name="Alves A."/>
        </authorList>
    </citation>
    <scope>NUCLEOTIDE SEQUENCE [LARGE SCALE GENOMIC DNA]</scope>
    <source>
        <strain evidence="7 8">LA-SOL3</strain>
    </source>
</reference>
<name>A0A5N5D341_9PEZI</name>
<dbReference type="PIRSF" id="PIRSF000137">
    <property type="entry name" value="Alcohol_oxidase"/>
    <property type="match status" value="1"/>
</dbReference>
<feature type="chain" id="PRO_5024982539" evidence="4">
    <location>
        <begin position="21"/>
        <end position="576"/>
    </location>
</feature>
<dbReference type="Pfam" id="PF00732">
    <property type="entry name" value="GMC_oxred_N"/>
    <property type="match status" value="1"/>
</dbReference>
<keyword evidence="3" id="KW-0285">Flavoprotein</keyword>
<feature type="domain" description="Glucose-methanol-choline oxidoreductase N-terminal" evidence="5">
    <location>
        <begin position="104"/>
        <end position="127"/>
    </location>
</feature>
<organism evidence="7 8">
    <name type="scientific">Lasiodiplodia theobromae</name>
    <dbReference type="NCBI Taxonomy" id="45133"/>
    <lineage>
        <taxon>Eukaryota</taxon>
        <taxon>Fungi</taxon>
        <taxon>Dikarya</taxon>
        <taxon>Ascomycota</taxon>
        <taxon>Pezizomycotina</taxon>
        <taxon>Dothideomycetes</taxon>
        <taxon>Dothideomycetes incertae sedis</taxon>
        <taxon>Botryosphaeriales</taxon>
        <taxon>Botryosphaeriaceae</taxon>
        <taxon>Lasiodiplodia</taxon>
    </lineage>
</organism>
<dbReference type="GO" id="GO:0050660">
    <property type="term" value="F:flavin adenine dinucleotide binding"/>
    <property type="evidence" value="ECO:0007669"/>
    <property type="project" value="InterPro"/>
</dbReference>
<dbReference type="Gene3D" id="3.30.560.10">
    <property type="entry name" value="Glucose Oxidase, domain 3"/>
    <property type="match status" value="1"/>
</dbReference>
<feature type="binding site" evidence="2">
    <location>
        <position position="252"/>
    </location>
    <ligand>
        <name>FAD</name>
        <dbReference type="ChEBI" id="CHEBI:57692"/>
    </ligand>
</feature>
<dbReference type="InterPro" id="IPR000172">
    <property type="entry name" value="GMC_OxRdtase_N"/>
</dbReference>
<dbReference type="PANTHER" id="PTHR11552">
    <property type="entry name" value="GLUCOSE-METHANOL-CHOLINE GMC OXIDOREDUCTASE"/>
    <property type="match status" value="1"/>
</dbReference>
<keyword evidence="4" id="KW-0732">Signal</keyword>
<gene>
    <name evidence="7" type="primary">pdh1_0</name>
    <name evidence="7" type="ORF">DBV05_g9240</name>
</gene>
<dbReference type="SUPFAM" id="SSF54373">
    <property type="entry name" value="FAD-linked reductases, C-terminal domain"/>
    <property type="match status" value="1"/>
</dbReference>
<dbReference type="SUPFAM" id="SSF51905">
    <property type="entry name" value="FAD/NAD(P)-binding domain"/>
    <property type="match status" value="1"/>
</dbReference>
<dbReference type="InterPro" id="IPR036188">
    <property type="entry name" value="FAD/NAD-bd_sf"/>
</dbReference>
<keyword evidence="2 3" id="KW-0274">FAD</keyword>
<evidence type="ECO:0000313" key="7">
    <source>
        <dbReference type="EMBL" id="KAB2572113.1"/>
    </source>
</evidence>
<proteinExistence type="inferred from homology"/>
<dbReference type="PROSITE" id="PS00624">
    <property type="entry name" value="GMC_OXRED_2"/>
    <property type="match status" value="1"/>
</dbReference>
<dbReference type="PANTHER" id="PTHR11552:SF111">
    <property type="entry name" value="GLUCOSE-METHANOL-CHOLINE OXIDOREDUCTASE N-TERMINAL DOMAIN-CONTAINING PROTEIN"/>
    <property type="match status" value="1"/>
</dbReference>
<protein>
    <submittedName>
        <fullName evidence="7">Pyranose dehydrogenase</fullName>
    </submittedName>
</protein>
<dbReference type="GO" id="GO:0016614">
    <property type="term" value="F:oxidoreductase activity, acting on CH-OH group of donors"/>
    <property type="evidence" value="ECO:0007669"/>
    <property type="project" value="InterPro"/>
</dbReference>
<evidence type="ECO:0000256" key="3">
    <source>
        <dbReference type="RuleBase" id="RU003968"/>
    </source>
</evidence>
<feature type="signal peptide" evidence="4">
    <location>
        <begin position="1"/>
        <end position="20"/>
    </location>
</feature>
<feature type="domain" description="Glucose-methanol-choline oxidoreductase N-terminal" evidence="6">
    <location>
        <begin position="288"/>
        <end position="302"/>
    </location>
</feature>
<dbReference type="Gene3D" id="3.50.50.60">
    <property type="entry name" value="FAD/NAD(P)-binding domain"/>
    <property type="match status" value="1"/>
</dbReference>
<keyword evidence="8" id="KW-1185">Reference proteome</keyword>
<comment type="caution">
    <text evidence="7">The sequence shown here is derived from an EMBL/GenBank/DDBJ whole genome shotgun (WGS) entry which is preliminary data.</text>
</comment>
<evidence type="ECO:0000259" key="6">
    <source>
        <dbReference type="PROSITE" id="PS00624"/>
    </source>
</evidence>
<evidence type="ECO:0000256" key="1">
    <source>
        <dbReference type="ARBA" id="ARBA00010790"/>
    </source>
</evidence>
<comment type="cofactor">
    <cofactor evidence="2">
        <name>FAD</name>
        <dbReference type="ChEBI" id="CHEBI:57692"/>
    </cofactor>
</comment>
<comment type="similarity">
    <text evidence="1 3">Belongs to the GMC oxidoreductase family.</text>
</comment>
<evidence type="ECO:0000256" key="2">
    <source>
        <dbReference type="PIRSR" id="PIRSR000137-2"/>
    </source>
</evidence>
<evidence type="ECO:0000259" key="5">
    <source>
        <dbReference type="PROSITE" id="PS00623"/>
    </source>
</evidence>
<dbReference type="PROSITE" id="PS00623">
    <property type="entry name" value="GMC_OXRED_1"/>
    <property type="match status" value="1"/>
</dbReference>
<evidence type="ECO:0000256" key="4">
    <source>
        <dbReference type="SAM" id="SignalP"/>
    </source>
</evidence>
<dbReference type="Pfam" id="PF05199">
    <property type="entry name" value="GMC_oxred_C"/>
    <property type="match status" value="1"/>
</dbReference>